<gene>
    <name evidence="2" type="ORF">PCOR1329_LOCUS32695</name>
</gene>
<evidence type="ECO:0000313" key="3">
    <source>
        <dbReference type="Proteomes" id="UP001189429"/>
    </source>
</evidence>
<keyword evidence="3" id="KW-1185">Reference proteome</keyword>
<accession>A0ABN9SUY1</accession>
<feature type="region of interest" description="Disordered" evidence="1">
    <location>
        <begin position="1"/>
        <end position="64"/>
    </location>
</feature>
<protein>
    <submittedName>
        <fullName evidence="2">Uncharacterized protein</fullName>
    </submittedName>
</protein>
<evidence type="ECO:0000256" key="1">
    <source>
        <dbReference type="SAM" id="MobiDB-lite"/>
    </source>
</evidence>
<name>A0ABN9SUY1_9DINO</name>
<sequence>MPLPLPRRNRARVASRSWSERSLGGVWGGAASAPLVQPPEPRSAAPRGPADSARADPSGTAWPGDADLREGAILRWSLCLPSPHRLLSARLKHLDYLSDFLSDGRQFFIA</sequence>
<comment type="caution">
    <text evidence="2">The sequence shown here is derived from an EMBL/GenBank/DDBJ whole genome shotgun (WGS) entry which is preliminary data.</text>
</comment>
<dbReference type="EMBL" id="CAUYUJ010013359">
    <property type="protein sequence ID" value="CAK0836080.1"/>
    <property type="molecule type" value="Genomic_DNA"/>
</dbReference>
<reference evidence="2" key="1">
    <citation type="submission" date="2023-10" db="EMBL/GenBank/DDBJ databases">
        <authorList>
            <person name="Chen Y."/>
            <person name="Shah S."/>
            <person name="Dougan E. K."/>
            <person name="Thang M."/>
            <person name="Chan C."/>
        </authorList>
    </citation>
    <scope>NUCLEOTIDE SEQUENCE [LARGE SCALE GENOMIC DNA]</scope>
</reference>
<proteinExistence type="predicted"/>
<evidence type="ECO:0000313" key="2">
    <source>
        <dbReference type="EMBL" id="CAK0836080.1"/>
    </source>
</evidence>
<organism evidence="2 3">
    <name type="scientific">Prorocentrum cordatum</name>
    <dbReference type="NCBI Taxonomy" id="2364126"/>
    <lineage>
        <taxon>Eukaryota</taxon>
        <taxon>Sar</taxon>
        <taxon>Alveolata</taxon>
        <taxon>Dinophyceae</taxon>
        <taxon>Prorocentrales</taxon>
        <taxon>Prorocentraceae</taxon>
        <taxon>Prorocentrum</taxon>
    </lineage>
</organism>
<dbReference type="Proteomes" id="UP001189429">
    <property type="component" value="Unassembled WGS sequence"/>
</dbReference>